<accession>A0A8S0X0J4</accession>
<feature type="compositionally biased region" description="Basic residues" evidence="1">
    <location>
        <begin position="443"/>
        <end position="453"/>
    </location>
</feature>
<sequence>MAPSGQSKKSSKHSSTDKVDTTTQAGAFLVSMVAGAADVEPIPYLDSPSSRKKKSSKRNRTDKLDAAVQAGTLLLALVKEAAEFAPIPYLKIAAGTTLKIVNTVQAVKDNKAEFQHLAQDCLEIIAVAWKSYQRVGDPDKWPKDTAEMVENLVTTLSSILDFVEGQVDRKRTIRVFYSIADVGKIKEYRERLQAAISKFQVSSHLSIQDTLYLLLKGQSDIHARLTGTGPSDSLVQRRLEEEKAQARAREEAEEAAAKKRIEEMEKLKAQRDEALKETIRLQETREDIDKARFEHEKMAAELKRWKERQEEEAELTQLKEEQRLREEKYLKEEDEKRARLAKALLEEEEDSDEGATRAEADRRRQEEEEKKRRREEKAAALRKKIERQRTQERVSISAKATKIKPPVVEVASEDEEANDDSSEESEESEDEAAKLARLEAEKKARKAARKKATRGQTTAEDTMCAAFEQMGFNAGRTASPSPSHAPPPHGYASPQYPGPYPPPYGGHSPYYGTPMYGSPVSPSSPPHMMYPGMFSPPFMSTNNSGNITNMSMSNMNNDNSIRYGSRRPKKAATTR</sequence>
<comment type="caution">
    <text evidence="2">The sequence shown here is derived from an EMBL/GenBank/DDBJ whole genome shotgun (WGS) entry which is preliminary data.</text>
</comment>
<dbReference type="GO" id="GO:0007166">
    <property type="term" value="P:cell surface receptor signaling pathway"/>
    <property type="evidence" value="ECO:0007669"/>
    <property type="project" value="InterPro"/>
</dbReference>
<feature type="compositionally biased region" description="Low complexity" evidence="1">
    <location>
        <begin position="505"/>
        <end position="561"/>
    </location>
</feature>
<feature type="region of interest" description="Disordered" evidence="1">
    <location>
        <begin position="333"/>
        <end position="575"/>
    </location>
</feature>
<reference evidence="2 3" key="1">
    <citation type="submission" date="2020-01" db="EMBL/GenBank/DDBJ databases">
        <authorList>
            <person name="Gupta K D."/>
        </authorList>
    </citation>
    <scope>NUCLEOTIDE SEQUENCE [LARGE SCALE GENOMIC DNA]</scope>
</reference>
<name>A0A8S0X0J4_CYCAE</name>
<gene>
    <name evidence="2" type="ORF">AAE3_LOCUS5825</name>
</gene>
<protein>
    <submittedName>
        <fullName evidence="2">Uncharacterized protein</fullName>
    </submittedName>
</protein>
<feature type="region of interest" description="Disordered" evidence="1">
    <location>
        <begin position="41"/>
        <end position="62"/>
    </location>
</feature>
<feature type="compositionally biased region" description="Basic and acidic residues" evidence="1">
    <location>
        <begin position="354"/>
        <end position="379"/>
    </location>
</feature>
<feature type="compositionally biased region" description="Basic and acidic residues" evidence="1">
    <location>
        <begin position="431"/>
        <end position="442"/>
    </location>
</feature>
<proteinExistence type="predicted"/>
<dbReference type="AlphaFoldDB" id="A0A8S0X0J4"/>
<dbReference type="Gene3D" id="1.20.930.20">
    <property type="entry name" value="Adaptor protein Cbl, N-terminal domain"/>
    <property type="match status" value="1"/>
</dbReference>
<organism evidence="2 3">
    <name type="scientific">Cyclocybe aegerita</name>
    <name type="common">Black poplar mushroom</name>
    <name type="synonym">Agrocybe aegerita</name>
    <dbReference type="NCBI Taxonomy" id="1973307"/>
    <lineage>
        <taxon>Eukaryota</taxon>
        <taxon>Fungi</taxon>
        <taxon>Dikarya</taxon>
        <taxon>Basidiomycota</taxon>
        <taxon>Agaricomycotina</taxon>
        <taxon>Agaricomycetes</taxon>
        <taxon>Agaricomycetidae</taxon>
        <taxon>Agaricales</taxon>
        <taxon>Agaricineae</taxon>
        <taxon>Bolbitiaceae</taxon>
        <taxon>Cyclocybe</taxon>
    </lineage>
</organism>
<feature type="compositionally biased region" description="Acidic residues" evidence="1">
    <location>
        <begin position="411"/>
        <end position="430"/>
    </location>
</feature>
<evidence type="ECO:0000313" key="3">
    <source>
        <dbReference type="Proteomes" id="UP000467700"/>
    </source>
</evidence>
<dbReference type="CDD" id="cd21037">
    <property type="entry name" value="MLKL_NTD"/>
    <property type="match status" value="1"/>
</dbReference>
<feature type="region of interest" description="Disordered" evidence="1">
    <location>
        <begin position="1"/>
        <end position="20"/>
    </location>
</feature>
<dbReference type="InterPro" id="IPR059179">
    <property type="entry name" value="MLKL-like_MCAfunc"/>
</dbReference>
<feature type="compositionally biased region" description="Basic residues" evidence="1">
    <location>
        <begin position="564"/>
        <end position="575"/>
    </location>
</feature>
<evidence type="ECO:0000256" key="1">
    <source>
        <dbReference type="SAM" id="MobiDB-lite"/>
    </source>
</evidence>
<evidence type="ECO:0000313" key="2">
    <source>
        <dbReference type="EMBL" id="CAA7263498.1"/>
    </source>
</evidence>
<keyword evidence="3" id="KW-1185">Reference proteome</keyword>
<dbReference type="InterPro" id="IPR036537">
    <property type="entry name" value="Adaptor_Cbl_N_dom_sf"/>
</dbReference>
<dbReference type="Proteomes" id="UP000467700">
    <property type="component" value="Unassembled WGS sequence"/>
</dbReference>
<dbReference type="OrthoDB" id="192148at2759"/>
<dbReference type="EMBL" id="CACVBS010000040">
    <property type="protein sequence ID" value="CAA7263498.1"/>
    <property type="molecule type" value="Genomic_DNA"/>
</dbReference>